<accession>A0A1H3U1N6</accession>
<dbReference type="OrthoDB" id="5638018at2"/>
<dbReference type="AlphaFoldDB" id="A0A1H3U1N6"/>
<dbReference type="RefSeq" id="WP_092558380.1">
    <property type="nucleotide sequence ID" value="NZ_FNPZ01000010.1"/>
</dbReference>
<dbReference type="EMBL" id="FNPZ01000010">
    <property type="protein sequence ID" value="SDZ56353.1"/>
    <property type="molecule type" value="Genomic_DNA"/>
</dbReference>
<reference evidence="1 2" key="1">
    <citation type="submission" date="2016-10" db="EMBL/GenBank/DDBJ databases">
        <authorList>
            <person name="de Groot N.N."/>
        </authorList>
    </citation>
    <scope>NUCLEOTIDE SEQUENCE [LARGE SCALE GENOMIC DNA]</scope>
    <source>
        <strain evidence="1 2">CGMCC 4.3491</strain>
    </source>
</reference>
<proteinExistence type="predicted"/>
<sequence length="281" mass="30696">MAIAPAHLAPLDSDDIEVVQDFMVTKTMLLVAREADVVEWRFEYEAARAASEQRWDRNHFLLDYTLARLLVAIGVEAVLVSTFPKDFLDEVRAERFAEARTLWLSLQSQVNTTVTLLAALTAERGRAEQLRRIDSIPRPYAETSPMTRVSIDTPSGGDAPSGSRIFHIAIADDWEASQGFGTYEASTRGKSLADEGYIHAVTRDGLDSALAQYCDLALPLVLVTLGVVGLRDEGIEVDQSDVEQARILGAIPTGNSAVVIDVTPLTRNGGQWCAPDDGRLP</sequence>
<evidence type="ECO:0000313" key="1">
    <source>
        <dbReference type="EMBL" id="SDZ56353.1"/>
    </source>
</evidence>
<keyword evidence="2" id="KW-1185">Reference proteome</keyword>
<evidence type="ECO:0000313" key="2">
    <source>
        <dbReference type="Proteomes" id="UP000198891"/>
    </source>
</evidence>
<dbReference type="Proteomes" id="UP000198891">
    <property type="component" value="Unassembled WGS sequence"/>
</dbReference>
<name>A0A1H3U1N6_9MICO</name>
<dbReference type="STRING" id="381665.SAMN05216554_0020"/>
<gene>
    <name evidence="1" type="ORF">SAMN05216554_0020</name>
</gene>
<protein>
    <submittedName>
        <fullName evidence="1">Uncharacterized protein</fullName>
    </submittedName>
</protein>
<organism evidence="1 2">
    <name type="scientific">Herbiconiux ginsengi</name>
    <dbReference type="NCBI Taxonomy" id="381665"/>
    <lineage>
        <taxon>Bacteria</taxon>
        <taxon>Bacillati</taxon>
        <taxon>Actinomycetota</taxon>
        <taxon>Actinomycetes</taxon>
        <taxon>Micrococcales</taxon>
        <taxon>Microbacteriaceae</taxon>
        <taxon>Herbiconiux</taxon>
    </lineage>
</organism>
<dbReference type="Gene3D" id="3.20.170.20">
    <property type="entry name" value="Protein of unknown function DUF952"/>
    <property type="match status" value="1"/>
</dbReference>